<dbReference type="Gene3D" id="3.60.20.10">
    <property type="entry name" value="Glutamine Phosphoribosylpyrophosphate, subunit 1, domain 1"/>
    <property type="match status" value="1"/>
</dbReference>
<dbReference type="InterPro" id="IPR001962">
    <property type="entry name" value="Asn_synthase"/>
</dbReference>
<organism evidence="13 14">
    <name type="scientific">Candidatus Tanganyikabacteria bacterium</name>
    <dbReference type="NCBI Taxonomy" id="2961651"/>
    <lineage>
        <taxon>Bacteria</taxon>
        <taxon>Bacillati</taxon>
        <taxon>Candidatus Sericytochromatia</taxon>
        <taxon>Candidatus Tanganyikabacteria</taxon>
    </lineage>
</organism>
<proteinExistence type="inferred from homology"/>
<dbReference type="EC" id="6.3.5.4" evidence="3"/>
<name>A0A938BNX2_9BACT</name>
<keyword evidence="4 10" id="KW-0547">Nucleotide-binding</keyword>
<comment type="catalytic activity">
    <reaction evidence="8">
        <text>L-aspartate + L-glutamine + ATP + H2O = L-asparagine + L-glutamate + AMP + diphosphate + H(+)</text>
        <dbReference type="Rhea" id="RHEA:12228"/>
        <dbReference type="ChEBI" id="CHEBI:15377"/>
        <dbReference type="ChEBI" id="CHEBI:15378"/>
        <dbReference type="ChEBI" id="CHEBI:29985"/>
        <dbReference type="ChEBI" id="CHEBI:29991"/>
        <dbReference type="ChEBI" id="CHEBI:30616"/>
        <dbReference type="ChEBI" id="CHEBI:33019"/>
        <dbReference type="ChEBI" id="CHEBI:58048"/>
        <dbReference type="ChEBI" id="CHEBI:58359"/>
        <dbReference type="ChEBI" id="CHEBI:456215"/>
        <dbReference type="EC" id="6.3.5.4"/>
    </reaction>
</comment>
<keyword evidence="7 9" id="KW-0315">Glutamine amidotransferase</keyword>
<dbReference type="Gene3D" id="3.40.50.620">
    <property type="entry name" value="HUPs"/>
    <property type="match status" value="1"/>
</dbReference>
<dbReference type="SUPFAM" id="SSF52402">
    <property type="entry name" value="Adenine nucleotide alpha hydrolases-like"/>
    <property type="match status" value="1"/>
</dbReference>
<dbReference type="GO" id="GO:0004066">
    <property type="term" value="F:asparagine synthase (glutamine-hydrolyzing) activity"/>
    <property type="evidence" value="ECO:0007669"/>
    <property type="project" value="UniProtKB-EC"/>
</dbReference>
<comment type="pathway">
    <text evidence="1">Amino-acid biosynthesis; L-asparagine biosynthesis; L-asparagine from L-aspartate (L-Gln route): step 1/1.</text>
</comment>
<accession>A0A938BNX2</accession>
<dbReference type="PANTHER" id="PTHR43284:SF1">
    <property type="entry name" value="ASPARAGINE SYNTHETASE"/>
    <property type="match status" value="1"/>
</dbReference>
<dbReference type="PROSITE" id="PS51278">
    <property type="entry name" value="GATASE_TYPE_2"/>
    <property type="match status" value="1"/>
</dbReference>
<dbReference type="PANTHER" id="PTHR43284">
    <property type="entry name" value="ASPARAGINE SYNTHETASE (GLUTAMINE-HYDROLYZING)"/>
    <property type="match status" value="1"/>
</dbReference>
<evidence type="ECO:0000256" key="10">
    <source>
        <dbReference type="PIRSR" id="PIRSR001589-2"/>
    </source>
</evidence>
<feature type="domain" description="Glutamine amidotransferase type-2" evidence="12">
    <location>
        <begin position="2"/>
        <end position="224"/>
    </location>
</feature>
<reference evidence="13 14" key="1">
    <citation type="submission" date="2019-03" db="EMBL/GenBank/DDBJ databases">
        <title>Lake Tanganyika Metagenome-Assembled Genomes (MAGs).</title>
        <authorList>
            <person name="Tran P."/>
        </authorList>
    </citation>
    <scope>NUCLEOTIDE SEQUENCE [LARGE SCALE GENOMIC DNA]</scope>
    <source>
        <strain evidence="13">K_DeepCast_65m_m2_236</strain>
    </source>
</reference>
<comment type="similarity">
    <text evidence="2">Belongs to the asparagine synthetase family.</text>
</comment>
<dbReference type="GO" id="GO:0005829">
    <property type="term" value="C:cytosol"/>
    <property type="evidence" value="ECO:0007669"/>
    <property type="project" value="TreeGrafter"/>
</dbReference>
<evidence type="ECO:0000313" key="14">
    <source>
        <dbReference type="Proteomes" id="UP000703893"/>
    </source>
</evidence>
<evidence type="ECO:0000256" key="8">
    <source>
        <dbReference type="ARBA" id="ARBA00048741"/>
    </source>
</evidence>
<dbReference type="CDD" id="cd01991">
    <property type="entry name" value="Asn_synthase_B_C"/>
    <property type="match status" value="1"/>
</dbReference>
<keyword evidence="6 9" id="KW-0061">Asparagine biosynthesis</keyword>
<keyword evidence="5 10" id="KW-0067">ATP-binding</keyword>
<dbReference type="InterPro" id="IPR014729">
    <property type="entry name" value="Rossmann-like_a/b/a_fold"/>
</dbReference>
<evidence type="ECO:0000256" key="5">
    <source>
        <dbReference type="ARBA" id="ARBA00022840"/>
    </source>
</evidence>
<comment type="caution">
    <text evidence="13">The sequence shown here is derived from an EMBL/GenBank/DDBJ whole genome shotgun (WGS) entry which is preliminary data.</text>
</comment>
<dbReference type="InterPro" id="IPR006426">
    <property type="entry name" value="Asn_synth_AEB"/>
</dbReference>
<evidence type="ECO:0000256" key="4">
    <source>
        <dbReference type="ARBA" id="ARBA00022741"/>
    </source>
</evidence>
<dbReference type="AlphaFoldDB" id="A0A938BNX2"/>
<dbReference type="CDD" id="cd00712">
    <property type="entry name" value="AsnB"/>
    <property type="match status" value="1"/>
</dbReference>
<evidence type="ECO:0000259" key="12">
    <source>
        <dbReference type="PROSITE" id="PS51278"/>
    </source>
</evidence>
<evidence type="ECO:0000256" key="7">
    <source>
        <dbReference type="ARBA" id="ARBA00022962"/>
    </source>
</evidence>
<dbReference type="SUPFAM" id="SSF56235">
    <property type="entry name" value="N-terminal nucleophile aminohydrolases (Ntn hydrolases)"/>
    <property type="match status" value="1"/>
</dbReference>
<dbReference type="NCBIfam" id="TIGR01536">
    <property type="entry name" value="asn_synth_AEB"/>
    <property type="match status" value="1"/>
</dbReference>
<protein>
    <recommendedName>
        <fullName evidence="3">asparagine synthase (glutamine-hydrolyzing)</fullName>
        <ecNumber evidence="3">6.3.5.4</ecNumber>
    </recommendedName>
</protein>
<evidence type="ECO:0000313" key="13">
    <source>
        <dbReference type="EMBL" id="MBM3275599.1"/>
    </source>
</evidence>
<dbReference type="GO" id="GO:0006529">
    <property type="term" value="P:asparagine biosynthetic process"/>
    <property type="evidence" value="ECO:0007669"/>
    <property type="project" value="UniProtKB-KW"/>
</dbReference>
<dbReference type="InterPro" id="IPR051786">
    <property type="entry name" value="ASN_synthetase/amidase"/>
</dbReference>
<evidence type="ECO:0000256" key="3">
    <source>
        <dbReference type="ARBA" id="ARBA00012737"/>
    </source>
</evidence>
<evidence type="ECO:0000256" key="1">
    <source>
        <dbReference type="ARBA" id="ARBA00005187"/>
    </source>
</evidence>
<feature type="non-terminal residue" evidence="13">
    <location>
        <position position="478"/>
    </location>
</feature>
<dbReference type="EMBL" id="VGJX01000645">
    <property type="protein sequence ID" value="MBM3275599.1"/>
    <property type="molecule type" value="Genomic_DNA"/>
</dbReference>
<sequence length="478" mass="52308">MCGLAGFFQNAGSAADLTMRLSRMTGTIGHRGPDDSGHWVDAEVGIALGFRRLSIVDLSAHGHQPMASAPGRYVIVFNGEIYNHQALRKELEAPSRSARAERVAWRGHSDTEVLLAAVERWGVDEALMRFNGMFAIALWDTHERVLHLARDRFGEKPLYFGWMGDTFLFGSELKALKAHPDWRGQIDRGAVALYMRHTYVPAPYSIYTGIAKLLPGHVLSLPLSGGGRRDTPPSRPYWSAKEVAEAGVRQPFEGTPDEAVETLDRLLRDAVALRMEADVPLGAFLSGGVDSSTVVALMQAQSSRPVKTFTIGFHEQGYNEATHAKAVAGHLGTDHTELYVTSAEARAVIPLLPTIYDEPFSDSSQIPTFLVSKMTRRSVTVALSGDGGDELFSGYNRYVWGREIWRRVGWMPASIRAAFGRSLMAAAPARWDAIASAVDPVLPARLRATLPGDKLHKLAGVLAAPSAEAMYRGLVTFW</sequence>
<keyword evidence="9" id="KW-0028">Amino-acid biosynthesis</keyword>
<feature type="active site" description="For GATase activity" evidence="9">
    <location>
        <position position="2"/>
    </location>
</feature>
<feature type="binding site" evidence="10">
    <location>
        <begin position="384"/>
        <end position="385"/>
    </location>
    <ligand>
        <name>ATP</name>
        <dbReference type="ChEBI" id="CHEBI:30616"/>
    </ligand>
</feature>
<dbReference type="GO" id="GO:0005524">
    <property type="term" value="F:ATP binding"/>
    <property type="evidence" value="ECO:0007669"/>
    <property type="project" value="UniProtKB-KW"/>
</dbReference>
<dbReference type="PIRSF" id="PIRSF001589">
    <property type="entry name" value="Asn_synthetase_glu-h"/>
    <property type="match status" value="1"/>
</dbReference>
<evidence type="ECO:0000256" key="9">
    <source>
        <dbReference type="PIRSR" id="PIRSR001589-1"/>
    </source>
</evidence>
<evidence type="ECO:0000256" key="11">
    <source>
        <dbReference type="PIRSR" id="PIRSR001589-3"/>
    </source>
</evidence>
<dbReference type="Proteomes" id="UP000703893">
    <property type="component" value="Unassembled WGS sequence"/>
</dbReference>
<dbReference type="InterPro" id="IPR017932">
    <property type="entry name" value="GATase_2_dom"/>
</dbReference>
<gene>
    <name evidence="13" type="primary">asnB</name>
    <name evidence="13" type="ORF">FJZ00_10620</name>
</gene>
<dbReference type="InterPro" id="IPR029055">
    <property type="entry name" value="Ntn_hydrolases_N"/>
</dbReference>
<feature type="site" description="Important for beta-aspartyl-AMP intermediate formation" evidence="11">
    <location>
        <position position="386"/>
    </location>
</feature>
<dbReference type="InterPro" id="IPR033738">
    <property type="entry name" value="AsnB_N"/>
</dbReference>
<feature type="binding site" evidence="10">
    <location>
        <position position="311"/>
    </location>
    <ligand>
        <name>ATP</name>
        <dbReference type="ChEBI" id="CHEBI:30616"/>
    </ligand>
</feature>
<evidence type="ECO:0000256" key="6">
    <source>
        <dbReference type="ARBA" id="ARBA00022888"/>
    </source>
</evidence>
<feature type="binding site" evidence="10">
    <location>
        <position position="110"/>
    </location>
    <ligand>
        <name>L-glutamine</name>
        <dbReference type="ChEBI" id="CHEBI:58359"/>
    </ligand>
</feature>
<evidence type="ECO:0000256" key="2">
    <source>
        <dbReference type="ARBA" id="ARBA00005752"/>
    </source>
</evidence>
<dbReference type="Pfam" id="PF13522">
    <property type="entry name" value="GATase_6"/>
    <property type="match status" value="1"/>
</dbReference>
<keyword evidence="13" id="KW-0436">Ligase</keyword>
<dbReference type="Pfam" id="PF00733">
    <property type="entry name" value="Asn_synthase"/>
    <property type="match status" value="1"/>
</dbReference>